<feature type="compositionally biased region" description="Polar residues" evidence="1">
    <location>
        <begin position="10"/>
        <end position="19"/>
    </location>
</feature>
<dbReference type="Pfam" id="PF07818">
    <property type="entry name" value="HCNGP"/>
    <property type="match status" value="1"/>
</dbReference>
<dbReference type="GO" id="GO:0005634">
    <property type="term" value="C:nucleus"/>
    <property type="evidence" value="ECO:0007669"/>
    <property type="project" value="TreeGrafter"/>
</dbReference>
<dbReference type="EMBL" id="JAACJP010000032">
    <property type="protein sequence ID" value="KAF5375731.1"/>
    <property type="molecule type" value="Genomic_DNA"/>
</dbReference>
<organism evidence="2 3">
    <name type="scientific">Tricholomella constricta</name>
    <dbReference type="NCBI Taxonomy" id="117010"/>
    <lineage>
        <taxon>Eukaryota</taxon>
        <taxon>Fungi</taxon>
        <taxon>Dikarya</taxon>
        <taxon>Basidiomycota</taxon>
        <taxon>Agaricomycotina</taxon>
        <taxon>Agaricomycetes</taxon>
        <taxon>Agaricomycetidae</taxon>
        <taxon>Agaricales</taxon>
        <taxon>Tricholomatineae</taxon>
        <taxon>Lyophyllaceae</taxon>
        <taxon>Tricholomella</taxon>
    </lineage>
</organism>
<dbReference type="InterPro" id="IPR012479">
    <property type="entry name" value="SAP30BP"/>
</dbReference>
<gene>
    <name evidence="2" type="ORF">D9615_009403</name>
</gene>
<dbReference type="AlphaFoldDB" id="A0A8H5H320"/>
<name>A0A8H5H320_9AGAR</name>
<sequence length="270" mass="29975">MHGLVEYDGDSQSGSDNEPSSSSKAAAAAAALPSARNTTTHDKPLKSGLNASSEPRKLQKSQVIIRRPPAALKKQTRAHISDEILQDHVKPQPQPAEPSPSHTTSASASPMDLDTPPPANQPQDELARIRALLHPPPIPGVEEWGIPPASTDPPDAALAHKLAQFQAMKRDATNPRHFNDSLMSNRSFRNPHLYTKLVEFVDVDERTSNFPRHVWDPEDLRPEWYAERIGTWGLVLAYMLSPFFGHCVHAFRDFPSPSPHTHILFRPSIW</sequence>
<keyword evidence="3" id="KW-1185">Reference proteome</keyword>
<dbReference type="OrthoDB" id="1714508at2759"/>
<accession>A0A8H5H320</accession>
<protein>
    <submittedName>
        <fullName evidence="2">Uncharacterized protein</fullName>
    </submittedName>
</protein>
<comment type="caution">
    <text evidence="2">The sequence shown here is derived from an EMBL/GenBank/DDBJ whole genome shotgun (WGS) entry which is preliminary data.</text>
</comment>
<dbReference type="PANTHER" id="PTHR13464:SF0">
    <property type="entry name" value="SAP30-BINDING PROTEIN"/>
    <property type="match status" value="1"/>
</dbReference>
<evidence type="ECO:0000313" key="3">
    <source>
        <dbReference type="Proteomes" id="UP000565441"/>
    </source>
</evidence>
<dbReference type="PANTHER" id="PTHR13464">
    <property type="entry name" value="TRANSCRIPTIONAL REGULATOR PROTEIN HCNGP"/>
    <property type="match status" value="1"/>
</dbReference>
<proteinExistence type="predicted"/>
<feature type="compositionally biased region" description="Low complexity" evidence="1">
    <location>
        <begin position="20"/>
        <end position="35"/>
    </location>
</feature>
<reference evidence="2 3" key="1">
    <citation type="journal article" date="2020" name="ISME J.">
        <title>Uncovering the hidden diversity of litter-decomposition mechanisms in mushroom-forming fungi.</title>
        <authorList>
            <person name="Floudas D."/>
            <person name="Bentzer J."/>
            <person name="Ahren D."/>
            <person name="Johansson T."/>
            <person name="Persson P."/>
            <person name="Tunlid A."/>
        </authorList>
    </citation>
    <scope>NUCLEOTIDE SEQUENCE [LARGE SCALE GENOMIC DNA]</scope>
    <source>
        <strain evidence="2 3">CBS 661.87</strain>
    </source>
</reference>
<evidence type="ECO:0000256" key="1">
    <source>
        <dbReference type="SAM" id="MobiDB-lite"/>
    </source>
</evidence>
<dbReference type="Proteomes" id="UP000565441">
    <property type="component" value="Unassembled WGS sequence"/>
</dbReference>
<evidence type="ECO:0000313" key="2">
    <source>
        <dbReference type="EMBL" id="KAF5375731.1"/>
    </source>
</evidence>
<feature type="region of interest" description="Disordered" evidence="1">
    <location>
        <begin position="1"/>
        <end position="122"/>
    </location>
</feature>
<feature type="compositionally biased region" description="Basic and acidic residues" evidence="1">
    <location>
        <begin position="79"/>
        <end position="90"/>
    </location>
</feature>
<feature type="compositionally biased region" description="Low complexity" evidence="1">
    <location>
        <begin position="99"/>
        <end position="110"/>
    </location>
</feature>
<dbReference type="GO" id="GO:0006355">
    <property type="term" value="P:regulation of DNA-templated transcription"/>
    <property type="evidence" value="ECO:0007669"/>
    <property type="project" value="InterPro"/>
</dbReference>